<dbReference type="RefSeq" id="WP_086111180.1">
    <property type="nucleotide sequence ID" value="NZ_CAWNHF010000112.1"/>
</dbReference>
<evidence type="ECO:0000313" key="3">
    <source>
        <dbReference type="Proteomes" id="UP000194204"/>
    </source>
</evidence>
<reference evidence="2 3" key="1">
    <citation type="submission" date="2017-01" db="EMBL/GenBank/DDBJ databases">
        <title>Deconstructing symbiosis and pathogenesis requirements using a combined genomic-metabolomic approach.</title>
        <authorList>
            <person name="Tobias N.J."/>
            <person name="Wolff H."/>
            <person name="Djahanschiri B."/>
            <person name="Ebersberger I."/>
            <person name="Bode H.B."/>
        </authorList>
    </citation>
    <scope>NUCLEOTIDE SEQUENCE [LARGE SCALE GENOMIC DNA]</scope>
    <source>
        <strain evidence="2 3">DSM 4764</strain>
    </source>
</reference>
<keyword evidence="1" id="KW-1133">Transmembrane helix</keyword>
<accession>A0A1Y2SR08</accession>
<feature type="transmembrane region" description="Helical" evidence="1">
    <location>
        <begin position="12"/>
        <end position="28"/>
    </location>
</feature>
<feature type="transmembrane region" description="Helical" evidence="1">
    <location>
        <begin position="149"/>
        <end position="169"/>
    </location>
</feature>
<gene>
    <name evidence="2" type="ORF">Xbed_00299</name>
</gene>
<feature type="transmembrane region" description="Helical" evidence="1">
    <location>
        <begin position="175"/>
        <end position="195"/>
    </location>
</feature>
<dbReference type="EMBL" id="MUBK01000002">
    <property type="protein sequence ID" value="OTA21553.1"/>
    <property type="molecule type" value="Genomic_DNA"/>
</dbReference>
<feature type="transmembrane region" description="Helical" evidence="1">
    <location>
        <begin position="34"/>
        <end position="54"/>
    </location>
</feature>
<dbReference type="Proteomes" id="UP000194204">
    <property type="component" value="Unassembled WGS sequence"/>
</dbReference>
<feature type="transmembrane region" description="Helical" evidence="1">
    <location>
        <begin position="92"/>
        <end position="112"/>
    </location>
</feature>
<comment type="caution">
    <text evidence="2">The sequence shown here is derived from an EMBL/GenBank/DDBJ whole genome shotgun (WGS) entry which is preliminary data.</text>
</comment>
<dbReference type="AlphaFoldDB" id="A0A1Y2SR08"/>
<proteinExistence type="predicted"/>
<organism evidence="2 3">
    <name type="scientific">Xenorhabdus beddingii</name>
    <dbReference type="NCBI Taxonomy" id="40578"/>
    <lineage>
        <taxon>Bacteria</taxon>
        <taxon>Pseudomonadati</taxon>
        <taxon>Pseudomonadota</taxon>
        <taxon>Gammaproteobacteria</taxon>
        <taxon>Enterobacterales</taxon>
        <taxon>Morganellaceae</taxon>
        <taxon>Xenorhabdus</taxon>
    </lineage>
</organism>
<evidence type="ECO:0008006" key="4">
    <source>
        <dbReference type="Google" id="ProtNLM"/>
    </source>
</evidence>
<keyword evidence="1" id="KW-0812">Transmembrane</keyword>
<protein>
    <recommendedName>
        <fullName evidence="4">Intracellular septation protein A</fullName>
    </recommendedName>
</protein>
<feature type="transmembrane region" description="Helical" evidence="1">
    <location>
        <begin position="61"/>
        <end position="80"/>
    </location>
</feature>
<dbReference type="OrthoDB" id="6443340at2"/>
<sequence>MHQNTSYTFLHYLRSPVALLNIIVPLALYHGALYLFGIGTALLISAGWASFLALQSKNRQATLAVVLMILLSGLCHYLFLRHPAWLPVQREDVFLSLSSALTIAVVFLFYSLRGEPVIQTLAEQARPQLRTLNIYGSPAYFRVWQEISLTWVAVYLCKAILVYLLYYLHSSLLNTSLPVVGWPLTLAMIFFSVRWPRYRWQAKTK</sequence>
<dbReference type="STRING" id="40578.Xbed_00299"/>
<keyword evidence="3" id="KW-1185">Reference proteome</keyword>
<evidence type="ECO:0000256" key="1">
    <source>
        <dbReference type="SAM" id="Phobius"/>
    </source>
</evidence>
<keyword evidence="1" id="KW-0472">Membrane</keyword>
<name>A0A1Y2SR08_9GAMM</name>
<evidence type="ECO:0000313" key="2">
    <source>
        <dbReference type="EMBL" id="OTA21553.1"/>
    </source>
</evidence>